<keyword evidence="1" id="KW-0472">Membrane</keyword>
<evidence type="ECO:0000313" key="3">
    <source>
        <dbReference type="EMBL" id="ASM74997.1"/>
    </source>
</evidence>
<name>A0A221K814_9RHOB</name>
<feature type="transmembrane region" description="Helical" evidence="1">
    <location>
        <begin position="20"/>
        <end position="48"/>
    </location>
</feature>
<keyword evidence="1" id="KW-1133">Transmembrane helix</keyword>
<feature type="transmembrane region" description="Helical" evidence="1">
    <location>
        <begin position="324"/>
        <end position="345"/>
    </location>
</feature>
<dbReference type="InterPro" id="IPR002823">
    <property type="entry name" value="DUF112_TM"/>
</dbReference>
<dbReference type="Proteomes" id="UP000199754">
    <property type="component" value="Plasmid pSMR1-3"/>
</dbReference>
<dbReference type="PANTHER" id="PTHR35342:SF5">
    <property type="entry name" value="TRICARBOXYLIC TRANSPORT PROTEIN"/>
    <property type="match status" value="1"/>
</dbReference>
<dbReference type="RefSeq" id="WP_089423019.1">
    <property type="nucleotide sequence ID" value="NZ_CP022418.1"/>
</dbReference>
<geneLocation type="plasmid" evidence="3 4">
    <name>pSMR1-3</name>
</geneLocation>
<gene>
    <name evidence="3" type="ORF">SULPSESMR1_04271</name>
</gene>
<dbReference type="OrthoDB" id="9791872at2"/>
<dbReference type="EMBL" id="CP022418">
    <property type="protein sequence ID" value="ASM74997.1"/>
    <property type="molecule type" value="Genomic_DNA"/>
</dbReference>
<feature type="transmembrane region" description="Helical" evidence="1">
    <location>
        <begin position="60"/>
        <end position="82"/>
    </location>
</feature>
<protein>
    <submittedName>
        <fullName evidence="3">Tripartite tricarboxylate transporter TctA family protein</fullName>
    </submittedName>
</protein>
<accession>A0A221K814</accession>
<keyword evidence="1" id="KW-0812">Transmembrane</keyword>
<feature type="transmembrane region" description="Helical" evidence="1">
    <location>
        <begin position="109"/>
        <end position="131"/>
    </location>
</feature>
<dbReference type="PANTHER" id="PTHR35342">
    <property type="entry name" value="TRICARBOXYLIC TRANSPORT PROTEIN"/>
    <property type="match status" value="1"/>
</dbReference>
<feature type="transmembrane region" description="Helical" evidence="1">
    <location>
        <begin position="465"/>
        <end position="488"/>
    </location>
</feature>
<feature type="transmembrane region" description="Helical" evidence="1">
    <location>
        <begin position="357"/>
        <end position="383"/>
    </location>
</feature>
<feature type="transmembrane region" description="Helical" evidence="1">
    <location>
        <begin position="261"/>
        <end position="284"/>
    </location>
</feature>
<dbReference type="Pfam" id="PF01970">
    <property type="entry name" value="TctA"/>
    <property type="match status" value="1"/>
</dbReference>
<feature type="transmembrane region" description="Helical" evidence="1">
    <location>
        <begin position="416"/>
        <end position="445"/>
    </location>
</feature>
<evidence type="ECO:0000256" key="1">
    <source>
        <dbReference type="SAM" id="Phobius"/>
    </source>
</evidence>
<feature type="transmembrane region" description="Helical" evidence="1">
    <location>
        <begin position="170"/>
        <end position="191"/>
    </location>
</feature>
<feature type="transmembrane region" description="Helical" evidence="1">
    <location>
        <begin position="389"/>
        <end position="409"/>
    </location>
</feature>
<feature type="transmembrane region" description="Helical" evidence="1">
    <location>
        <begin position="137"/>
        <end position="158"/>
    </location>
</feature>
<evidence type="ECO:0000259" key="2">
    <source>
        <dbReference type="Pfam" id="PF01970"/>
    </source>
</evidence>
<reference evidence="3 4" key="1">
    <citation type="submission" date="2017-07" db="EMBL/GenBank/DDBJ databases">
        <title>Genome Sequence of Sulfitobacter pseudonitzschiae Strain SMR1 Isolated from a culture of the Diatom Skeletonema marinoi.</title>
        <authorList>
            <person name="Topel M."/>
            <person name="Pinder M.I.M."/>
            <person name="Johansson O.N."/>
            <person name="Kourtchenko O."/>
            <person name="Godhe A."/>
            <person name="Clarke A.K."/>
        </authorList>
    </citation>
    <scope>NUCLEOTIDE SEQUENCE [LARGE SCALE GENOMIC DNA]</scope>
    <source>
        <strain evidence="3 4">SMR1</strain>
        <plasmid evidence="3 4">pSMR1-3</plasmid>
    </source>
</reference>
<evidence type="ECO:0000313" key="4">
    <source>
        <dbReference type="Proteomes" id="UP000199754"/>
    </source>
</evidence>
<dbReference type="AlphaFoldDB" id="A0A221K814"/>
<organism evidence="3 4">
    <name type="scientific">Pseudosulfitobacter pseudonitzschiae</name>
    <dbReference type="NCBI Taxonomy" id="1402135"/>
    <lineage>
        <taxon>Bacteria</taxon>
        <taxon>Pseudomonadati</taxon>
        <taxon>Pseudomonadota</taxon>
        <taxon>Alphaproteobacteria</taxon>
        <taxon>Rhodobacterales</taxon>
        <taxon>Roseobacteraceae</taxon>
        <taxon>Pseudosulfitobacter</taxon>
    </lineage>
</organism>
<dbReference type="KEGG" id="spse:SULPSESMR1_04271"/>
<proteinExistence type="predicted"/>
<keyword evidence="4" id="KW-1185">Reference proteome</keyword>
<feature type="transmembrane region" description="Helical" evidence="1">
    <location>
        <begin position="203"/>
        <end position="223"/>
    </location>
</feature>
<keyword evidence="3" id="KW-0614">Plasmid</keyword>
<feature type="domain" description="DUF112" evidence="2">
    <location>
        <begin position="20"/>
        <end position="441"/>
    </location>
</feature>
<sequence length="505" mass="52709">MELFNNMVMGFSVAITWSSLWACFIGVTLGTFIGVLPGVGALAGISLLMPLTFGQSATDAIVMLAGIYYGSIYGGSTAAILLNLPGSVTSAVTCFDGYPMAQRGEAGKALAMTTLASFIGGCFAIVLMMAFAPPLVAVAQSFGSPEYFAMTVLGLLAASTLSQGSPVKGIAMVVVGLLLGLVGTDIQSGVARFTFGSRELLDGISLVVLAMGLFGVSEILVNFTTTQFATTRQTVDTSWKAMWPTGAEWKATRGSMARGSVLGSIIGILPGAGAAIAAFIAYSLEKRVSKTPERFGNGAIEGLAAAETANNAAAQAAFIPTMSLGIPGSATMALLLGALLIHGVQPGPLVIQTNPDLFWGLIASFWIGNLMLLVLNLPMIGIWVRMLLIPYHILYPCILFFICLGAYSARNNPVDILLVIVFGVMGYGMKLLHLPAAPLLLGLVLGPMAEEHFRRSLLLSRGDATVFLTEPISAGLLATAVLIVAFTVRASIRKRRAALAATPTT</sequence>